<evidence type="ECO:0000313" key="1">
    <source>
        <dbReference type="EMBL" id="CAG8480285.1"/>
    </source>
</evidence>
<gene>
    <name evidence="1" type="ORF">DHETER_LOCUS2096</name>
</gene>
<accession>A0ACA9KLF4</accession>
<protein>
    <submittedName>
        <fullName evidence="1">5701_t:CDS:1</fullName>
    </submittedName>
</protein>
<name>A0ACA9KLF4_9GLOM</name>
<keyword evidence="2" id="KW-1185">Reference proteome</keyword>
<reference evidence="1" key="1">
    <citation type="submission" date="2021-06" db="EMBL/GenBank/DDBJ databases">
        <authorList>
            <person name="Kallberg Y."/>
            <person name="Tangrot J."/>
            <person name="Rosling A."/>
        </authorList>
    </citation>
    <scope>NUCLEOTIDE SEQUENCE</scope>
    <source>
        <strain evidence="1">IL203A</strain>
    </source>
</reference>
<sequence>KLNNSSELDNSNISDNSNELEDELEIINLCDDNNEEGQR</sequence>
<dbReference type="EMBL" id="CAJVPU010001425">
    <property type="protein sequence ID" value="CAG8480285.1"/>
    <property type="molecule type" value="Genomic_DNA"/>
</dbReference>
<comment type="caution">
    <text evidence="1">The sequence shown here is derived from an EMBL/GenBank/DDBJ whole genome shotgun (WGS) entry which is preliminary data.</text>
</comment>
<dbReference type="Proteomes" id="UP000789702">
    <property type="component" value="Unassembled WGS sequence"/>
</dbReference>
<feature type="non-terminal residue" evidence="1">
    <location>
        <position position="1"/>
    </location>
</feature>
<evidence type="ECO:0000313" key="2">
    <source>
        <dbReference type="Proteomes" id="UP000789702"/>
    </source>
</evidence>
<organism evidence="1 2">
    <name type="scientific">Dentiscutata heterogama</name>
    <dbReference type="NCBI Taxonomy" id="1316150"/>
    <lineage>
        <taxon>Eukaryota</taxon>
        <taxon>Fungi</taxon>
        <taxon>Fungi incertae sedis</taxon>
        <taxon>Mucoromycota</taxon>
        <taxon>Glomeromycotina</taxon>
        <taxon>Glomeromycetes</taxon>
        <taxon>Diversisporales</taxon>
        <taxon>Gigasporaceae</taxon>
        <taxon>Dentiscutata</taxon>
    </lineage>
</organism>
<proteinExistence type="predicted"/>